<feature type="transmembrane region" description="Helical" evidence="1">
    <location>
        <begin position="65"/>
        <end position="93"/>
    </location>
</feature>
<evidence type="ECO:0000313" key="3">
    <source>
        <dbReference type="Proteomes" id="UP000649753"/>
    </source>
</evidence>
<dbReference type="Proteomes" id="UP000649753">
    <property type="component" value="Unassembled WGS sequence"/>
</dbReference>
<feature type="transmembrane region" description="Helical" evidence="1">
    <location>
        <begin position="37"/>
        <end position="59"/>
    </location>
</feature>
<name>A0A927M3I4_9ACTN</name>
<accession>A0A927M3I4</accession>
<dbReference type="AlphaFoldDB" id="A0A927M3I4"/>
<evidence type="ECO:0008006" key="4">
    <source>
        <dbReference type="Google" id="ProtNLM"/>
    </source>
</evidence>
<keyword evidence="1" id="KW-1133">Transmembrane helix</keyword>
<organism evidence="2 3">
    <name type="scientific">Plantactinospora soyae</name>
    <dbReference type="NCBI Taxonomy" id="1544732"/>
    <lineage>
        <taxon>Bacteria</taxon>
        <taxon>Bacillati</taxon>
        <taxon>Actinomycetota</taxon>
        <taxon>Actinomycetes</taxon>
        <taxon>Micromonosporales</taxon>
        <taxon>Micromonosporaceae</taxon>
        <taxon>Plantactinospora</taxon>
    </lineage>
</organism>
<keyword evidence="1" id="KW-0812">Transmembrane</keyword>
<reference evidence="2" key="1">
    <citation type="submission" date="2020-10" db="EMBL/GenBank/DDBJ databases">
        <title>Sequencing the genomes of 1000 actinobacteria strains.</title>
        <authorList>
            <person name="Klenk H.-P."/>
        </authorList>
    </citation>
    <scope>NUCLEOTIDE SEQUENCE</scope>
    <source>
        <strain evidence="2">DSM 46832</strain>
    </source>
</reference>
<evidence type="ECO:0000256" key="1">
    <source>
        <dbReference type="SAM" id="Phobius"/>
    </source>
</evidence>
<keyword evidence="1" id="KW-0472">Membrane</keyword>
<dbReference type="EMBL" id="JADBEB010000001">
    <property type="protein sequence ID" value="MBE1486131.1"/>
    <property type="molecule type" value="Genomic_DNA"/>
</dbReference>
<dbReference type="RefSeq" id="WP_192766208.1">
    <property type="nucleotide sequence ID" value="NZ_JADBEB010000001.1"/>
</dbReference>
<keyword evidence="3" id="KW-1185">Reference proteome</keyword>
<comment type="caution">
    <text evidence="2">The sequence shown here is derived from an EMBL/GenBank/DDBJ whole genome shotgun (WGS) entry which is preliminary data.</text>
</comment>
<sequence>MPAEQITTDPIVLRYTLTPDDLRDGFAAQQRRIWRPWLVPLLTAAALIGLAKALVSSGVGELPALAIAIVGAISVVLVLLIIGLSLLLLRLLFALIYRGQVRLIVRGNPWLSQPIRATVSDAGVQLSNAAGETTSRWPQYPLYVETARSFVLLASEKRAAMVLVLPKRGLVGADPARLAAVLATHSRQRT</sequence>
<gene>
    <name evidence="2" type="ORF">H4W31_001769</name>
</gene>
<protein>
    <recommendedName>
        <fullName evidence="4">YcxB-like protein domain-containing protein</fullName>
    </recommendedName>
</protein>
<proteinExistence type="predicted"/>
<evidence type="ECO:0000313" key="2">
    <source>
        <dbReference type="EMBL" id="MBE1486131.1"/>
    </source>
</evidence>